<sequence length="751" mass="81784">MTTKITTYSNIDYVNSYPKYQKCVNTLTIDPNHEARLSVLEYDYEGISDKLTLNHGQNSSKIITWKTLNQPIYYKLTSDISGGQLTFNSDGNTQGAGYRAILESYDTYFSLSVENSLRKSIDYLIIYDNENILENITADSGNSDFYFAPNSTLTVQFVSGSSSSPITDEDKSWNIKVKPIATPKFSKIILNETNSKYVKWLADMGQNDNALIVCTLAGTLEIFIPHLVHFYDLQFFYLYDSEDLNNFVGSLNSIAESSSSTNVTDLISQKSTSGCFTIYLGSDFPFGNDYSVLFRNVEDSNKNCQDSNTVFQIPPPSMSDFNVTVQSTASGSCEMIILTSDYSSTVLSRIWISNISVSDPEGEYSVYSGENGKKLFSFKGSDASKWINFGVYAPALSIIAPPSSSLTISMSGAYQALELINIPSNGIQSGIMASPSYSGFMQTFGLQSIYESNGSTNFTTLFQMKEIYGDANPILENEGKNTTLTKDKVFTAKNSFTLFYEEKDPSKNGFMIEYIIHSGAQQPGDTSTSLSTSIPSSTTKTGTSFSTTSVSETIRPKTTTKDVISTSSVIPEIKTSTPTTSESTYPTSTVEVMSSTTSVIPDIKTSTSIPTTIKIVSTTTEKVPTITSTTLLTTVLTTPMASTETTNTQKTSTTSSSKTTTPKPMIITTSIPDSTDITTQESTTPPSTTSPLSSSTNQTTVSAKSSPKSTTTLPSISTSTSTVTTPKNSAKSLVFEFSIVLFSTFIFVLFH</sequence>
<organism evidence="1 2">
    <name type="scientific">Panagrolaimus sp. ES5</name>
    <dbReference type="NCBI Taxonomy" id="591445"/>
    <lineage>
        <taxon>Eukaryota</taxon>
        <taxon>Metazoa</taxon>
        <taxon>Ecdysozoa</taxon>
        <taxon>Nematoda</taxon>
        <taxon>Chromadorea</taxon>
        <taxon>Rhabditida</taxon>
        <taxon>Tylenchina</taxon>
        <taxon>Panagrolaimomorpha</taxon>
        <taxon>Panagrolaimoidea</taxon>
        <taxon>Panagrolaimidae</taxon>
        <taxon>Panagrolaimus</taxon>
    </lineage>
</organism>
<evidence type="ECO:0000313" key="1">
    <source>
        <dbReference type="Proteomes" id="UP000887579"/>
    </source>
</evidence>
<name>A0AC34FEM5_9BILA</name>
<accession>A0AC34FEM5</accession>
<reference evidence="2" key="1">
    <citation type="submission" date="2022-11" db="UniProtKB">
        <authorList>
            <consortium name="WormBaseParasite"/>
        </authorList>
    </citation>
    <scope>IDENTIFICATION</scope>
</reference>
<protein>
    <submittedName>
        <fullName evidence="2">CUB domain-containing protein</fullName>
    </submittedName>
</protein>
<dbReference type="WBParaSite" id="ES5_v2.g15653.t1">
    <property type="protein sequence ID" value="ES5_v2.g15653.t1"/>
    <property type="gene ID" value="ES5_v2.g15653"/>
</dbReference>
<proteinExistence type="predicted"/>
<dbReference type="Proteomes" id="UP000887579">
    <property type="component" value="Unplaced"/>
</dbReference>
<evidence type="ECO:0000313" key="2">
    <source>
        <dbReference type="WBParaSite" id="ES5_v2.g15653.t1"/>
    </source>
</evidence>